<evidence type="ECO:0000256" key="5">
    <source>
        <dbReference type="ARBA" id="ARBA00022898"/>
    </source>
</evidence>
<evidence type="ECO:0000256" key="6">
    <source>
        <dbReference type="RuleBase" id="RU003560"/>
    </source>
</evidence>
<dbReference type="GO" id="GO:0009102">
    <property type="term" value="P:biotin biosynthetic process"/>
    <property type="evidence" value="ECO:0007669"/>
    <property type="project" value="TreeGrafter"/>
</dbReference>
<dbReference type="OrthoDB" id="9801834at2"/>
<dbReference type="InterPro" id="IPR005814">
    <property type="entry name" value="Aminotrans_3"/>
</dbReference>
<dbReference type="NCBIfam" id="NF005682">
    <property type="entry name" value="PRK07480.1"/>
    <property type="match status" value="1"/>
</dbReference>
<evidence type="ECO:0000256" key="3">
    <source>
        <dbReference type="ARBA" id="ARBA00022576"/>
    </source>
</evidence>
<keyword evidence="4" id="KW-0808">Transferase</keyword>
<dbReference type="RefSeq" id="WP_092430015.1">
    <property type="nucleotide sequence ID" value="NZ_FNCL01000017.1"/>
</dbReference>
<dbReference type="AlphaFoldDB" id="A0A1I6WBE3"/>
<gene>
    <name evidence="7" type="ORF">SAMN04488050_11785</name>
</gene>
<dbReference type="PROSITE" id="PS00600">
    <property type="entry name" value="AA_TRANSFER_CLASS_3"/>
    <property type="match status" value="1"/>
</dbReference>
<dbReference type="Pfam" id="PF00202">
    <property type="entry name" value="Aminotran_3"/>
    <property type="match status" value="1"/>
</dbReference>
<dbReference type="InterPro" id="IPR015424">
    <property type="entry name" value="PyrdxlP-dep_Trfase"/>
</dbReference>
<keyword evidence="5 6" id="KW-0663">Pyridoxal phosphate</keyword>
<name>A0A1I6WBE3_9RHOB</name>
<sequence>MNKIPNSLHASDIAHSMHPYTNMRLHEEQGPMIITRGEGVHVYDSEGKEYIEGLAGLWSVAVGFSQPRLVEAAAKQMAELPYYHTFAHKAHEPSIRLAEKLAEMTPEGMDRVFFTNSGSEANDTVIKMVWFYNNALGRPEKKKFLARNKAYHGITIASGSLTGLPANHKDFDLPAIPVTHLTCPHYWKWAEDGETEAEFTARLLKEAEDTILAEGPETIAGFIGEPVMGAGGVMTPPEGYWPGIRALCDKYDILLVSDEVINGFGRCGTPFGCEKYGFTPDIMVTSKQLTSSYMPLAAIIVNDKVYNTIADHTAKLGTFGHGFTGSGHPVACAVGLENLKIIEEQDLMGNAARLEAKFQEGLRKFADHPLVGEVRGVGLIGGIEMAKDKEKRLSFEPAGKVAPQVVKFCAEEGLILRAVYETVALCPPLIVTEEDIDQILARLGRALDRGWEWVQAEGLV</sequence>
<dbReference type="FunFam" id="3.40.640.10:FF:000014">
    <property type="entry name" value="Adenosylmethionine-8-amino-7-oxononanoate aminotransferase, probable"/>
    <property type="match status" value="1"/>
</dbReference>
<dbReference type="EMBL" id="FOZW01000017">
    <property type="protein sequence ID" value="SFT23327.1"/>
    <property type="molecule type" value="Genomic_DNA"/>
</dbReference>
<dbReference type="Gene3D" id="3.40.640.10">
    <property type="entry name" value="Type I PLP-dependent aspartate aminotransferase-like (Major domain)"/>
    <property type="match status" value="1"/>
</dbReference>
<dbReference type="InterPro" id="IPR015421">
    <property type="entry name" value="PyrdxlP-dep_Trfase_major"/>
</dbReference>
<accession>A0A1I6WBE3</accession>
<dbReference type="Gene3D" id="3.90.1150.10">
    <property type="entry name" value="Aspartate Aminotransferase, domain 1"/>
    <property type="match status" value="1"/>
</dbReference>
<comment type="similarity">
    <text evidence="2 6">Belongs to the class-III pyridoxal-phosphate-dependent aminotransferase family.</text>
</comment>
<dbReference type="InterPro" id="IPR049704">
    <property type="entry name" value="Aminotrans_3_PPA_site"/>
</dbReference>
<dbReference type="STRING" id="311180.SAMN04488050_11785"/>
<organism evidence="7 8">
    <name type="scientific">Alloyangia pacifica</name>
    <dbReference type="NCBI Taxonomy" id="311180"/>
    <lineage>
        <taxon>Bacteria</taxon>
        <taxon>Pseudomonadati</taxon>
        <taxon>Pseudomonadota</taxon>
        <taxon>Alphaproteobacteria</taxon>
        <taxon>Rhodobacterales</taxon>
        <taxon>Roseobacteraceae</taxon>
        <taxon>Alloyangia</taxon>
    </lineage>
</organism>
<evidence type="ECO:0000256" key="1">
    <source>
        <dbReference type="ARBA" id="ARBA00001933"/>
    </source>
</evidence>
<comment type="cofactor">
    <cofactor evidence="1">
        <name>pyridoxal 5'-phosphate</name>
        <dbReference type="ChEBI" id="CHEBI:597326"/>
    </cofactor>
</comment>
<dbReference type="GO" id="GO:0009448">
    <property type="term" value="P:gamma-aminobutyric acid metabolic process"/>
    <property type="evidence" value="ECO:0007669"/>
    <property type="project" value="TreeGrafter"/>
</dbReference>
<dbReference type="GO" id="GO:0004015">
    <property type="term" value="F:adenosylmethionine-8-amino-7-oxononanoate transaminase activity"/>
    <property type="evidence" value="ECO:0007669"/>
    <property type="project" value="TreeGrafter"/>
</dbReference>
<protein>
    <submittedName>
        <fullName evidence="7">4-aminobutyrate---pyruvate transaminase</fullName>
    </submittedName>
</protein>
<keyword evidence="3" id="KW-0032">Aminotransferase</keyword>
<evidence type="ECO:0000313" key="7">
    <source>
        <dbReference type="EMBL" id="SFT23327.1"/>
    </source>
</evidence>
<dbReference type="Proteomes" id="UP000199392">
    <property type="component" value="Unassembled WGS sequence"/>
</dbReference>
<evidence type="ECO:0000256" key="4">
    <source>
        <dbReference type="ARBA" id="ARBA00022679"/>
    </source>
</evidence>
<keyword evidence="8" id="KW-1185">Reference proteome</keyword>
<evidence type="ECO:0000313" key="8">
    <source>
        <dbReference type="Proteomes" id="UP000199392"/>
    </source>
</evidence>
<dbReference type="PANTHER" id="PTHR42684:SF3">
    <property type="entry name" value="ADENOSYLMETHIONINE-8-AMINO-7-OXONONANOATE AMINOTRANSFERASE"/>
    <property type="match status" value="1"/>
</dbReference>
<evidence type="ECO:0000256" key="2">
    <source>
        <dbReference type="ARBA" id="ARBA00008954"/>
    </source>
</evidence>
<dbReference type="InterPro" id="IPR015422">
    <property type="entry name" value="PyrdxlP-dep_Trfase_small"/>
</dbReference>
<reference evidence="8" key="1">
    <citation type="submission" date="2016-10" db="EMBL/GenBank/DDBJ databases">
        <authorList>
            <person name="Varghese N."/>
            <person name="Submissions S."/>
        </authorList>
    </citation>
    <scope>NUCLEOTIDE SEQUENCE [LARGE SCALE GENOMIC DNA]</scope>
    <source>
        <strain evidence="8">DSM 26894</strain>
    </source>
</reference>
<dbReference type="CDD" id="cd00610">
    <property type="entry name" value="OAT_like"/>
    <property type="match status" value="1"/>
</dbReference>
<dbReference type="PIRSF" id="PIRSF000521">
    <property type="entry name" value="Transaminase_4ab_Lys_Orn"/>
    <property type="match status" value="1"/>
</dbReference>
<dbReference type="GO" id="GO:0030170">
    <property type="term" value="F:pyridoxal phosphate binding"/>
    <property type="evidence" value="ECO:0007669"/>
    <property type="project" value="InterPro"/>
</dbReference>
<proteinExistence type="inferred from homology"/>
<keyword evidence="7" id="KW-0670">Pyruvate</keyword>
<dbReference type="NCBIfam" id="NF004767">
    <property type="entry name" value="PRK06105.1"/>
    <property type="match status" value="1"/>
</dbReference>
<dbReference type="SUPFAM" id="SSF53383">
    <property type="entry name" value="PLP-dependent transferases"/>
    <property type="match status" value="1"/>
</dbReference>
<dbReference type="PANTHER" id="PTHR42684">
    <property type="entry name" value="ADENOSYLMETHIONINE-8-AMINO-7-OXONONANOATE AMINOTRANSFERASE"/>
    <property type="match status" value="1"/>
</dbReference>